<dbReference type="AlphaFoldDB" id="F6WXQ6"/>
<keyword evidence="7" id="KW-1133">Transmembrane helix</keyword>
<dbReference type="GO" id="GO:0008373">
    <property type="term" value="F:sialyltransferase activity"/>
    <property type="evidence" value="ECO:0007669"/>
    <property type="project" value="InterPro"/>
</dbReference>
<reference evidence="12" key="1">
    <citation type="journal article" date="2010" name="Science">
        <title>The genome of the Western clawed frog Xenopus tropicalis.</title>
        <authorList>
            <person name="Hellsten U."/>
            <person name="Harland R.M."/>
            <person name="Gilchrist M.J."/>
            <person name="Hendrix D."/>
            <person name="Jurka J."/>
            <person name="Kapitonov V."/>
            <person name="Ovcharenko I."/>
            <person name="Putnam N.H."/>
            <person name="Shu S."/>
            <person name="Taher L."/>
            <person name="Blitz I.L."/>
            <person name="Blumberg B."/>
            <person name="Dichmann D.S."/>
            <person name="Dubchak I."/>
            <person name="Amaya E."/>
            <person name="Detter J.C."/>
            <person name="Fletcher R."/>
            <person name="Gerhard D.S."/>
            <person name="Goodstein D."/>
            <person name="Graves T."/>
            <person name="Grigoriev I.V."/>
            <person name="Grimwood J."/>
            <person name="Kawashima T."/>
            <person name="Lindquist E."/>
            <person name="Lucas S.M."/>
            <person name="Mead P.E."/>
            <person name="Mitros T."/>
            <person name="Ogino H."/>
            <person name="Ohta Y."/>
            <person name="Poliakov A.V."/>
            <person name="Pollet N."/>
            <person name="Robert J."/>
            <person name="Salamov A."/>
            <person name="Sater A.K."/>
            <person name="Schmutz J."/>
            <person name="Terry A."/>
            <person name="Vize P.D."/>
            <person name="Warren W.C."/>
            <person name="Wells D."/>
            <person name="Wills A."/>
            <person name="Wilson R.K."/>
            <person name="Zimmerman L.B."/>
            <person name="Zorn A.M."/>
            <person name="Grainger R."/>
            <person name="Grammer T."/>
            <person name="Khokha M.K."/>
            <person name="Richardson P.M."/>
            <person name="Rokhsar D.S."/>
        </authorList>
    </citation>
    <scope>NUCLEOTIDE SEQUENCE [LARGE SCALE GENOMIC DNA]</scope>
    <source>
        <strain evidence="12">Nigerian</strain>
    </source>
</reference>
<keyword evidence="9" id="KW-0472">Membrane</keyword>
<dbReference type="eggNOG" id="KOG2692">
    <property type="taxonomic scope" value="Eukaryota"/>
</dbReference>
<dbReference type="GeneTree" id="ENSGT01030000234535"/>
<name>F6WXQ6_XENTR</name>
<evidence type="ECO:0000256" key="4">
    <source>
        <dbReference type="ARBA" id="ARBA00022679"/>
    </source>
</evidence>
<keyword evidence="5" id="KW-0812">Transmembrane</keyword>
<gene>
    <name evidence="12" type="primary">st8sia6</name>
</gene>
<reference evidence="12" key="2">
    <citation type="submission" date="2011-06" db="UniProtKB">
        <authorList>
            <consortium name="Ensembl"/>
        </authorList>
    </citation>
    <scope>IDENTIFICATION</scope>
</reference>
<comment type="similarity">
    <text evidence="2">Belongs to the glycosyltransferase 29 family.</text>
</comment>
<evidence type="ECO:0000313" key="12">
    <source>
        <dbReference type="Ensembl" id="ENSXETP00000016254"/>
    </source>
</evidence>
<dbReference type="InParanoid" id="F6WXQ6"/>
<evidence type="ECO:0000256" key="3">
    <source>
        <dbReference type="ARBA" id="ARBA00022676"/>
    </source>
</evidence>
<sequence>QPSQLPLCNSPVSSLCVTLKCLPLYNGSVSSLNITLHWHPLYNGSVSSLNITLHWPPLYNSPVSSFCITLQSALCITAQWGAFVHEFSGSLCTTGVPNYRKIPYSENTRPGTVTSTFGLVKPEVNFIVTSQSNYTTSPVNNSYCRDVQDRLLTVSLKKRYSEDYYIQTVNDLQNCTWHKRPEERSKFRLDLSSCCNGVKNFIVSQNNTSVGINITYEVESKKRILITEEIYRMLPKSQPFDGTPFKQCAVVGNGGILANSGCGVEIDQSDFVFRCNLPPTSGNVSVDVGNKTNLVTVNPSIISQKYRKLNKVKNVFLKYVSNYGNSLLLLPAFSYSSNTAISFEVHRVLEKNQAKQKAVFFHPNYLKNLAKFWKGKGVRAYRLSTGLMITSAAMELCEEVILYGFWPFSKDLEGKPISHHYYDNMLPKPGFHAMPKEFYQVLQLHHKGVLRLQIGKCEKR</sequence>
<dbReference type="HOGENOM" id="CLU_048583_1_1_1"/>
<evidence type="ECO:0000256" key="9">
    <source>
        <dbReference type="ARBA" id="ARBA00023136"/>
    </source>
</evidence>
<dbReference type="FunFam" id="3.90.1480.20:FF:000001">
    <property type="entry name" value="ST8 alpha-N-acetyl-neuraminide alpha-2,8-sialyltransferase 2"/>
    <property type="match status" value="1"/>
</dbReference>
<dbReference type="Ensembl" id="ENSXETT00000016254">
    <property type="protein sequence ID" value="ENSXETP00000016254"/>
    <property type="gene ID" value="ENSXETG00000007458"/>
</dbReference>
<dbReference type="CDD" id="cd23991">
    <property type="entry name" value="GT29_ST8SIA6"/>
    <property type="match status" value="1"/>
</dbReference>
<dbReference type="Xenbase" id="XB-GENE-992405">
    <property type="gene designation" value="st8sia6"/>
</dbReference>
<organism evidence="12">
    <name type="scientific">Xenopus tropicalis</name>
    <name type="common">Western clawed frog</name>
    <name type="synonym">Silurana tropicalis</name>
    <dbReference type="NCBI Taxonomy" id="8364"/>
    <lineage>
        <taxon>Eukaryota</taxon>
        <taxon>Metazoa</taxon>
        <taxon>Chordata</taxon>
        <taxon>Craniata</taxon>
        <taxon>Vertebrata</taxon>
        <taxon>Euteleostomi</taxon>
        <taxon>Amphibia</taxon>
        <taxon>Batrachia</taxon>
        <taxon>Anura</taxon>
        <taxon>Pipoidea</taxon>
        <taxon>Pipidae</taxon>
        <taxon>Xenopodinae</taxon>
        <taxon>Xenopus</taxon>
        <taxon>Silurana</taxon>
    </lineage>
</organism>
<keyword evidence="10" id="KW-1015">Disulfide bond</keyword>
<keyword evidence="3" id="KW-0328">Glycosyltransferase</keyword>
<dbReference type="InterPro" id="IPR050943">
    <property type="entry name" value="Glycosyltr_29_Sialyltrsf"/>
</dbReference>
<proteinExistence type="inferred from homology"/>
<keyword evidence="6" id="KW-0735">Signal-anchor</keyword>
<evidence type="ECO:0000256" key="2">
    <source>
        <dbReference type="ARBA" id="ARBA00006003"/>
    </source>
</evidence>
<keyword evidence="4" id="KW-0808">Transferase</keyword>
<evidence type="ECO:0000256" key="7">
    <source>
        <dbReference type="ARBA" id="ARBA00022989"/>
    </source>
</evidence>
<dbReference type="GO" id="GO:0000139">
    <property type="term" value="C:Golgi membrane"/>
    <property type="evidence" value="ECO:0007669"/>
    <property type="project" value="UniProtKB-SubCell"/>
</dbReference>
<dbReference type="InterPro" id="IPR038578">
    <property type="entry name" value="GT29-like_sf"/>
</dbReference>
<dbReference type="FunCoup" id="F6WXQ6">
    <property type="interactions" value="179"/>
</dbReference>
<comment type="subcellular location">
    <subcellularLocation>
        <location evidence="1">Golgi apparatus membrane</location>
        <topology evidence="1">Single-pass type II membrane protein</topology>
    </subcellularLocation>
</comment>
<dbReference type="Bgee" id="ENSXETG00000007458">
    <property type="expression patterns" value="Expressed in mesonephros and 4 other cell types or tissues"/>
</dbReference>
<dbReference type="Gene3D" id="3.90.1480.20">
    <property type="entry name" value="Glycosyl transferase family 29"/>
    <property type="match status" value="1"/>
</dbReference>
<dbReference type="InterPro" id="IPR001675">
    <property type="entry name" value="Glyco_trans_29"/>
</dbReference>
<evidence type="ECO:0000256" key="6">
    <source>
        <dbReference type="ARBA" id="ARBA00022968"/>
    </source>
</evidence>
<evidence type="ECO:0000256" key="8">
    <source>
        <dbReference type="ARBA" id="ARBA00023034"/>
    </source>
</evidence>
<dbReference type="PANTHER" id="PTHR11987:SF29">
    <property type="entry name" value="ALPHA-2,8-SIALYLTRANSFERASE 8F"/>
    <property type="match status" value="1"/>
</dbReference>
<dbReference type="Pfam" id="PF00777">
    <property type="entry name" value="Glyco_transf_29"/>
    <property type="match status" value="1"/>
</dbReference>
<evidence type="ECO:0000256" key="11">
    <source>
        <dbReference type="ARBA" id="ARBA00023180"/>
    </source>
</evidence>
<evidence type="ECO:0000256" key="5">
    <source>
        <dbReference type="ARBA" id="ARBA00022692"/>
    </source>
</evidence>
<accession>F6WXQ6</accession>
<keyword evidence="8" id="KW-0333">Golgi apparatus</keyword>
<evidence type="ECO:0000256" key="1">
    <source>
        <dbReference type="ARBA" id="ARBA00004323"/>
    </source>
</evidence>
<keyword evidence="11" id="KW-0325">Glycoprotein</keyword>
<protein>
    <submittedName>
        <fullName evidence="12">ST8 alpha-N-acetyl-neuraminide alpha-2,8-sialyltransferase 6</fullName>
    </submittedName>
</protein>
<evidence type="ECO:0000256" key="10">
    <source>
        <dbReference type="ARBA" id="ARBA00023157"/>
    </source>
</evidence>
<dbReference type="PANTHER" id="PTHR11987">
    <property type="entry name" value="ALPHA-2,8-SIALYLTRANSFERASE"/>
    <property type="match status" value="1"/>
</dbReference>